<proteinExistence type="predicted"/>
<dbReference type="Pfam" id="PF10313">
    <property type="entry name" value="DUF2415"/>
    <property type="match status" value="1"/>
</dbReference>
<feature type="compositionally biased region" description="Acidic residues" evidence="1">
    <location>
        <begin position="370"/>
        <end position="384"/>
    </location>
</feature>
<protein>
    <recommendedName>
        <fullName evidence="2">DUF2415 domain-containing protein</fullName>
    </recommendedName>
</protein>
<evidence type="ECO:0000259" key="2">
    <source>
        <dbReference type="Pfam" id="PF10313"/>
    </source>
</evidence>
<feature type="region of interest" description="Disordered" evidence="1">
    <location>
        <begin position="84"/>
        <end position="122"/>
    </location>
</feature>
<dbReference type="PANTHER" id="PTHR43991:SF9">
    <property type="entry name" value="DUF2415 DOMAIN-CONTAINING PROTEIN"/>
    <property type="match status" value="1"/>
</dbReference>
<evidence type="ECO:0000256" key="1">
    <source>
        <dbReference type="SAM" id="MobiDB-lite"/>
    </source>
</evidence>
<dbReference type="Proteomes" id="UP001220324">
    <property type="component" value="Unassembled WGS sequence"/>
</dbReference>
<feature type="region of interest" description="Disordered" evidence="1">
    <location>
        <begin position="363"/>
        <end position="416"/>
    </location>
</feature>
<dbReference type="InterPro" id="IPR019417">
    <property type="entry name" value="DUF2415"/>
</dbReference>
<feature type="compositionally biased region" description="Basic and acidic residues" evidence="1">
    <location>
        <begin position="442"/>
        <end position="463"/>
    </location>
</feature>
<name>A0AAD6GL98_9EURO</name>
<dbReference type="PANTHER" id="PTHR43991">
    <property type="entry name" value="WD REPEAT PROTEIN (AFU_ORTHOLOGUE AFUA_8G05640)-RELATED"/>
    <property type="match status" value="1"/>
</dbReference>
<gene>
    <name evidence="3" type="ORF">N7494_000162</name>
</gene>
<feature type="domain" description="DUF2415" evidence="2">
    <location>
        <begin position="314"/>
        <end position="354"/>
    </location>
</feature>
<organism evidence="3 4">
    <name type="scientific">Penicillium frequentans</name>
    <dbReference type="NCBI Taxonomy" id="3151616"/>
    <lineage>
        <taxon>Eukaryota</taxon>
        <taxon>Fungi</taxon>
        <taxon>Dikarya</taxon>
        <taxon>Ascomycota</taxon>
        <taxon>Pezizomycotina</taxon>
        <taxon>Eurotiomycetes</taxon>
        <taxon>Eurotiomycetidae</taxon>
        <taxon>Eurotiales</taxon>
        <taxon>Aspergillaceae</taxon>
        <taxon>Penicillium</taxon>
    </lineage>
</organism>
<dbReference type="SUPFAM" id="SSF50978">
    <property type="entry name" value="WD40 repeat-like"/>
    <property type="match status" value="1"/>
</dbReference>
<dbReference type="InterPro" id="IPR015943">
    <property type="entry name" value="WD40/YVTN_repeat-like_dom_sf"/>
</dbReference>
<comment type="caution">
    <text evidence="3">The sequence shown here is derived from an EMBL/GenBank/DDBJ whole genome shotgun (WGS) entry which is preliminary data.</text>
</comment>
<evidence type="ECO:0000313" key="4">
    <source>
        <dbReference type="Proteomes" id="UP001220324"/>
    </source>
</evidence>
<reference evidence="3 4" key="1">
    <citation type="journal article" date="2023" name="IMA Fungus">
        <title>Comparative genomic study of the Penicillium genus elucidates a diverse pangenome and 15 lateral gene transfer events.</title>
        <authorList>
            <person name="Petersen C."/>
            <person name="Sorensen T."/>
            <person name="Nielsen M.R."/>
            <person name="Sondergaard T.E."/>
            <person name="Sorensen J.L."/>
            <person name="Fitzpatrick D.A."/>
            <person name="Frisvad J.C."/>
            <person name="Nielsen K.L."/>
        </authorList>
    </citation>
    <scope>NUCLEOTIDE SEQUENCE [LARGE SCALE GENOMIC DNA]</scope>
    <source>
        <strain evidence="3 4">IBT 35679</strain>
    </source>
</reference>
<dbReference type="Gene3D" id="2.130.10.10">
    <property type="entry name" value="YVTN repeat-like/Quinoprotein amine dehydrogenase"/>
    <property type="match status" value="1"/>
</dbReference>
<evidence type="ECO:0000313" key="3">
    <source>
        <dbReference type="EMBL" id="KAJ5556247.1"/>
    </source>
</evidence>
<keyword evidence="4" id="KW-1185">Reference proteome</keyword>
<feature type="region of interest" description="Disordered" evidence="1">
    <location>
        <begin position="442"/>
        <end position="489"/>
    </location>
</feature>
<dbReference type="EMBL" id="JAQIZZ010000001">
    <property type="protein sequence ID" value="KAJ5556247.1"/>
    <property type="molecule type" value="Genomic_DNA"/>
</dbReference>
<accession>A0AAD6GL98</accession>
<sequence>MTSDSLFHPQLRHYISTADPDRIYVVVDRIVVAIHIAAQKRESIAVIPFEPRCLAAGYGWIAVGGPDNGECAYIRIDERGLQVHDGTSPPRAADVDSALPLDLEPPSRLPSPGTSEGASAPRVGRRSLPELIVHKFGGSIVNSVTIHRFPNNGEGTSHEDVMVLSNNDHTVTVYSLTRSKVLKILQHTTCMNYTTISPDQTILAAVGDENKVYFYRILRDWGSSASTEAGSKLAGWEWEMLQCIEIEIGTRPDDACCFTIAFSPSSHLCAIGSQSGVITVIDVEVIRQTSGGFESDETPILYQFLASRSCQEGGAVRCMTFSPEPWDLLVWLEGHGRAGIADVRQFFVRRQLLHLNLDDPQLQGAHLEPLGDESDEQSMDDDDLSVLPPPPPRLRINGDEPAIEQGAGESERSSLRENLIQDLTERERIIMDFLNTARWTTRPEEGLTERPERPELTARERMRMARARQLGATDGTTRNSHPNSPPAHI</sequence>
<dbReference type="AlphaFoldDB" id="A0AAD6GL98"/>
<dbReference type="InterPro" id="IPR036322">
    <property type="entry name" value="WD40_repeat_dom_sf"/>
</dbReference>